<accession>A0A7W8IQF1</accession>
<gene>
    <name evidence="1" type="ORF">HNQ34_000951</name>
</gene>
<reference evidence="1 2" key="1">
    <citation type="submission" date="2020-08" db="EMBL/GenBank/DDBJ databases">
        <title>Genomic Encyclopedia of Type Strains, Phase IV (KMG-IV): sequencing the most valuable type-strain genomes for metagenomic binning, comparative biology and taxonomic classification.</title>
        <authorList>
            <person name="Goeker M."/>
        </authorList>
    </citation>
    <scope>NUCLEOTIDE SEQUENCE [LARGE SCALE GENOMIC DNA]</scope>
    <source>
        <strain evidence="1 2">DSM 16325</strain>
    </source>
</reference>
<proteinExistence type="predicted"/>
<evidence type="ECO:0000313" key="1">
    <source>
        <dbReference type="EMBL" id="MBB5323859.1"/>
    </source>
</evidence>
<dbReference type="EMBL" id="JACHEP010000002">
    <property type="protein sequence ID" value="MBB5323859.1"/>
    <property type="molecule type" value="Genomic_DNA"/>
</dbReference>
<protein>
    <submittedName>
        <fullName evidence="1">Putative Zn finger protein</fullName>
    </submittedName>
</protein>
<organism evidence="1 2">
    <name type="scientific">Anoxybacteroides tepidamans</name>
    <dbReference type="NCBI Taxonomy" id="265948"/>
    <lineage>
        <taxon>Bacteria</taxon>
        <taxon>Bacillati</taxon>
        <taxon>Bacillota</taxon>
        <taxon>Bacilli</taxon>
        <taxon>Bacillales</taxon>
        <taxon>Anoxybacillaceae</taxon>
        <taxon>Anoxybacteroides</taxon>
    </lineage>
</organism>
<dbReference type="Proteomes" id="UP000520011">
    <property type="component" value="Unassembled WGS sequence"/>
</dbReference>
<name>A0A7W8IQF1_9BACL</name>
<comment type="caution">
    <text evidence="1">The sequence shown here is derived from an EMBL/GenBank/DDBJ whole genome shotgun (WGS) entry which is preliminary data.</text>
</comment>
<sequence length="49" mass="5572">MVKRPVVMCPICQKQAHLEDVLTAQSNENVIYTCPSCRFVLRNVYTSKG</sequence>
<evidence type="ECO:0000313" key="2">
    <source>
        <dbReference type="Proteomes" id="UP000520011"/>
    </source>
</evidence>
<dbReference type="AlphaFoldDB" id="A0A7W8IQF1"/>
<dbReference type="RefSeq" id="WP_183252022.1">
    <property type="nucleotide sequence ID" value="NZ_JACHEP010000002.1"/>
</dbReference>
<keyword evidence="2" id="KW-1185">Reference proteome</keyword>